<name>A0AAP0IP34_9MAGN</name>
<gene>
    <name evidence="2" type="ORF">Scep_017184</name>
</gene>
<comment type="caution">
    <text evidence="2">The sequence shown here is derived from an EMBL/GenBank/DDBJ whole genome shotgun (WGS) entry which is preliminary data.</text>
</comment>
<proteinExistence type="predicted"/>
<dbReference type="Proteomes" id="UP001419268">
    <property type="component" value="Unassembled WGS sequence"/>
</dbReference>
<feature type="region of interest" description="Disordered" evidence="1">
    <location>
        <begin position="40"/>
        <end position="119"/>
    </location>
</feature>
<accession>A0AAP0IP34</accession>
<dbReference type="AlphaFoldDB" id="A0AAP0IP34"/>
<sequence>MILAPKSAFLNYHSVERLPPHLLSTTLYAAAECPSRRRTAALHPPHSTSPLDHSLRHCGVPVSPPPHRHPSSSSLPVSPPPPFSVSSDHRRRLPPSEPLLRPQPPSPPPRTASSHRSGLRRLHCRRLAVAVWGQPIPVAVASDHHLPLPTAASVASFLVDSLAVNMYAGNPAMDSSYPHNYGRFEDSHYYNVNGVDEDVSVDTLKNLEVNEVTHMEDYWRETSEECEVFQIEPEIVIALNEGENEMKIDVISDKPEKLQIESEEDQPLVLVQPPSLPCIFGTPYKGVEVKERSQIFYTTDTFVLDDPDATDSFVLEVPNELLNLKEGVHASLPKYVDASFVVDISKGEGIT</sequence>
<keyword evidence="3" id="KW-1185">Reference proteome</keyword>
<protein>
    <submittedName>
        <fullName evidence="2">Uncharacterized protein</fullName>
    </submittedName>
</protein>
<evidence type="ECO:0000256" key="1">
    <source>
        <dbReference type="SAM" id="MobiDB-lite"/>
    </source>
</evidence>
<evidence type="ECO:0000313" key="2">
    <source>
        <dbReference type="EMBL" id="KAK9119091.1"/>
    </source>
</evidence>
<reference evidence="2 3" key="1">
    <citation type="submission" date="2024-01" db="EMBL/GenBank/DDBJ databases">
        <title>Genome assemblies of Stephania.</title>
        <authorList>
            <person name="Yang L."/>
        </authorList>
    </citation>
    <scope>NUCLEOTIDE SEQUENCE [LARGE SCALE GENOMIC DNA]</scope>
    <source>
        <strain evidence="2">JXDWG</strain>
        <tissue evidence="2">Leaf</tissue>
    </source>
</reference>
<dbReference type="EMBL" id="JBBNAG010000007">
    <property type="protein sequence ID" value="KAK9119091.1"/>
    <property type="molecule type" value="Genomic_DNA"/>
</dbReference>
<organism evidence="2 3">
    <name type="scientific">Stephania cephalantha</name>
    <dbReference type="NCBI Taxonomy" id="152367"/>
    <lineage>
        <taxon>Eukaryota</taxon>
        <taxon>Viridiplantae</taxon>
        <taxon>Streptophyta</taxon>
        <taxon>Embryophyta</taxon>
        <taxon>Tracheophyta</taxon>
        <taxon>Spermatophyta</taxon>
        <taxon>Magnoliopsida</taxon>
        <taxon>Ranunculales</taxon>
        <taxon>Menispermaceae</taxon>
        <taxon>Menispermoideae</taxon>
        <taxon>Cissampelideae</taxon>
        <taxon>Stephania</taxon>
    </lineage>
</organism>
<evidence type="ECO:0000313" key="3">
    <source>
        <dbReference type="Proteomes" id="UP001419268"/>
    </source>
</evidence>
<feature type="compositionally biased region" description="Pro residues" evidence="1">
    <location>
        <begin position="95"/>
        <end position="110"/>
    </location>
</feature>